<keyword evidence="5" id="KW-0819">tRNA processing</keyword>
<keyword evidence="8" id="KW-0067">ATP-binding</keyword>
<reference evidence="14" key="1">
    <citation type="submission" date="2017-02" db="UniProtKB">
        <authorList>
            <consortium name="WormBaseParasite"/>
        </authorList>
    </citation>
    <scope>IDENTIFICATION</scope>
</reference>
<dbReference type="OrthoDB" id="3399at2759"/>
<comment type="similarity">
    <text evidence="1">Belongs to the protein kinase superfamily. BUD32 family.</text>
</comment>
<dbReference type="GO" id="GO:0000408">
    <property type="term" value="C:EKC/KEOPS complex"/>
    <property type="evidence" value="ECO:0007669"/>
    <property type="project" value="UniProtKB-ARBA"/>
</dbReference>
<keyword evidence="4" id="KW-0808">Transferase</keyword>
<evidence type="ECO:0000256" key="9">
    <source>
        <dbReference type="ARBA" id="ARBA00047899"/>
    </source>
</evidence>
<accession>A0A0N5D3B5</accession>
<feature type="domain" description="Protein kinase" evidence="11">
    <location>
        <begin position="14"/>
        <end position="234"/>
    </location>
</feature>
<dbReference type="Gene3D" id="1.10.510.10">
    <property type="entry name" value="Transferase(Phosphotransferase) domain 1"/>
    <property type="match status" value="1"/>
</dbReference>
<dbReference type="PROSITE" id="PS00109">
    <property type="entry name" value="PROTEIN_KINASE_TYR"/>
    <property type="match status" value="1"/>
</dbReference>
<sequence length="234" mass="26883">MDDCVEATGSAWLSKELQPFKQGAESRIYRCVYFGRKAVIKERFAKNYRHPSLHITLTKERLKAELNALNKCKTIGINVPAVYFVNTDQNYFIMEEIYSAITARQFINYCKSQNNFEQLATDFGIELGRILAKLHFAGIMHGDLTTSNILLRNENPAMITLIDFGLAESNATVECKGVDLYVLERAITSTHSEAEFFFDSVMKGYKLFNKKQYDVVHKKLLEIQKRGRKREMLG</sequence>
<comment type="catalytic activity">
    <reaction evidence="9">
        <text>L-threonyl-[protein] + ATP = O-phospho-L-threonyl-[protein] + ADP + H(+)</text>
        <dbReference type="Rhea" id="RHEA:46608"/>
        <dbReference type="Rhea" id="RHEA-COMP:11060"/>
        <dbReference type="Rhea" id="RHEA-COMP:11605"/>
        <dbReference type="ChEBI" id="CHEBI:15378"/>
        <dbReference type="ChEBI" id="CHEBI:30013"/>
        <dbReference type="ChEBI" id="CHEBI:30616"/>
        <dbReference type="ChEBI" id="CHEBI:61977"/>
        <dbReference type="ChEBI" id="CHEBI:456216"/>
        <dbReference type="EC" id="2.7.11.1"/>
    </reaction>
</comment>
<evidence type="ECO:0000313" key="12">
    <source>
        <dbReference type="EMBL" id="VDN04860.1"/>
    </source>
</evidence>
<keyword evidence="6" id="KW-0547">Nucleotide-binding</keyword>
<dbReference type="GO" id="GO:0005524">
    <property type="term" value="F:ATP binding"/>
    <property type="evidence" value="ECO:0007669"/>
    <property type="project" value="UniProtKB-KW"/>
</dbReference>
<dbReference type="AlphaFoldDB" id="A0A0N5D3B5"/>
<proteinExistence type="inferred from homology"/>
<dbReference type="SUPFAM" id="SSF56112">
    <property type="entry name" value="Protein kinase-like (PK-like)"/>
    <property type="match status" value="1"/>
</dbReference>
<dbReference type="InterPro" id="IPR011009">
    <property type="entry name" value="Kinase-like_dom_sf"/>
</dbReference>
<keyword evidence="13" id="KW-1185">Reference proteome</keyword>
<name>A0A0N5D3B5_THECL</name>
<evidence type="ECO:0000256" key="3">
    <source>
        <dbReference type="ARBA" id="ARBA00022527"/>
    </source>
</evidence>
<evidence type="ECO:0000256" key="6">
    <source>
        <dbReference type="ARBA" id="ARBA00022741"/>
    </source>
</evidence>
<evidence type="ECO:0000256" key="1">
    <source>
        <dbReference type="ARBA" id="ARBA00010630"/>
    </source>
</evidence>
<dbReference type="FunFam" id="3.30.200.20:FF:000201">
    <property type="entry name" value="TP53-regulating kinase isoform X1"/>
    <property type="match status" value="1"/>
</dbReference>
<keyword evidence="7" id="KW-0418">Kinase</keyword>
<evidence type="ECO:0000256" key="2">
    <source>
        <dbReference type="ARBA" id="ARBA00012513"/>
    </source>
</evidence>
<keyword evidence="3" id="KW-0723">Serine/threonine-protein kinase</keyword>
<dbReference type="STRING" id="103827.A0A0N5D3B5"/>
<dbReference type="PANTHER" id="PTHR12209">
    <property type="entry name" value="NON-SPECIFIC SERINE/THREONINE PROTEIN KINASE"/>
    <property type="match status" value="1"/>
</dbReference>
<dbReference type="EC" id="2.7.11.1" evidence="2"/>
<dbReference type="PANTHER" id="PTHR12209:SF0">
    <property type="entry name" value="EKC_KEOPS COMPLEX SUBUNIT TP53RK"/>
    <property type="match status" value="1"/>
</dbReference>
<dbReference type="WBParaSite" id="TCLT_0000741901-mRNA-1">
    <property type="protein sequence ID" value="TCLT_0000741901-mRNA-1"/>
    <property type="gene ID" value="TCLT_0000741901"/>
</dbReference>
<reference evidence="12 13" key="2">
    <citation type="submission" date="2018-11" db="EMBL/GenBank/DDBJ databases">
        <authorList>
            <consortium name="Pathogen Informatics"/>
        </authorList>
    </citation>
    <scope>NUCLEOTIDE SEQUENCE [LARGE SCALE GENOMIC DNA]</scope>
</reference>
<evidence type="ECO:0000256" key="8">
    <source>
        <dbReference type="ARBA" id="ARBA00022840"/>
    </source>
</evidence>
<evidence type="ECO:0000256" key="7">
    <source>
        <dbReference type="ARBA" id="ARBA00022777"/>
    </source>
</evidence>
<dbReference type="PROSITE" id="PS50011">
    <property type="entry name" value="PROTEIN_KINASE_DOM"/>
    <property type="match status" value="1"/>
</dbReference>
<dbReference type="EMBL" id="UYYF01004505">
    <property type="protein sequence ID" value="VDN04860.1"/>
    <property type="molecule type" value="Genomic_DNA"/>
</dbReference>
<dbReference type="InterPro" id="IPR022495">
    <property type="entry name" value="Bud32"/>
</dbReference>
<dbReference type="GO" id="GO:0005829">
    <property type="term" value="C:cytosol"/>
    <property type="evidence" value="ECO:0007669"/>
    <property type="project" value="TreeGrafter"/>
</dbReference>
<evidence type="ECO:0000313" key="13">
    <source>
        <dbReference type="Proteomes" id="UP000276776"/>
    </source>
</evidence>
<dbReference type="Proteomes" id="UP000276776">
    <property type="component" value="Unassembled WGS sequence"/>
</dbReference>
<dbReference type="InterPro" id="IPR008266">
    <property type="entry name" value="Tyr_kinase_AS"/>
</dbReference>
<dbReference type="Gene3D" id="3.30.200.20">
    <property type="entry name" value="Phosphorylase Kinase, domain 1"/>
    <property type="match status" value="1"/>
</dbReference>
<evidence type="ECO:0000313" key="14">
    <source>
        <dbReference type="WBParaSite" id="TCLT_0000741901-mRNA-1"/>
    </source>
</evidence>
<dbReference type="OMA" id="HKLYMEY"/>
<organism evidence="14">
    <name type="scientific">Thelazia callipaeda</name>
    <name type="common">Oriental eyeworm</name>
    <name type="synonym">Parasitic nematode</name>
    <dbReference type="NCBI Taxonomy" id="103827"/>
    <lineage>
        <taxon>Eukaryota</taxon>
        <taxon>Metazoa</taxon>
        <taxon>Ecdysozoa</taxon>
        <taxon>Nematoda</taxon>
        <taxon>Chromadorea</taxon>
        <taxon>Rhabditida</taxon>
        <taxon>Spirurina</taxon>
        <taxon>Spiruromorpha</taxon>
        <taxon>Thelazioidea</taxon>
        <taxon>Thelaziidae</taxon>
        <taxon>Thelazia</taxon>
    </lineage>
</organism>
<dbReference type="GO" id="GO:0005634">
    <property type="term" value="C:nucleus"/>
    <property type="evidence" value="ECO:0007669"/>
    <property type="project" value="TreeGrafter"/>
</dbReference>
<evidence type="ECO:0000259" key="11">
    <source>
        <dbReference type="PROSITE" id="PS50011"/>
    </source>
</evidence>
<dbReference type="GO" id="GO:0008033">
    <property type="term" value="P:tRNA processing"/>
    <property type="evidence" value="ECO:0007669"/>
    <property type="project" value="UniProtKB-KW"/>
</dbReference>
<comment type="catalytic activity">
    <reaction evidence="10">
        <text>L-seryl-[protein] + ATP = O-phospho-L-seryl-[protein] + ADP + H(+)</text>
        <dbReference type="Rhea" id="RHEA:17989"/>
        <dbReference type="Rhea" id="RHEA-COMP:9863"/>
        <dbReference type="Rhea" id="RHEA-COMP:11604"/>
        <dbReference type="ChEBI" id="CHEBI:15378"/>
        <dbReference type="ChEBI" id="CHEBI:29999"/>
        <dbReference type="ChEBI" id="CHEBI:30616"/>
        <dbReference type="ChEBI" id="CHEBI:83421"/>
        <dbReference type="ChEBI" id="CHEBI:456216"/>
        <dbReference type="EC" id="2.7.11.1"/>
    </reaction>
</comment>
<dbReference type="SMART" id="SM00220">
    <property type="entry name" value="S_TKc"/>
    <property type="match status" value="1"/>
</dbReference>
<dbReference type="GO" id="GO:0004674">
    <property type="term" value="F:protein serine/threonine kinase activity"/>
    <property type="evidence" value="ECO:0007669"/>
    <property type="project" value="UniProtKB-KW"/>
</dbReference>
<evidence type="ECO:0000256" key="4">
    <source>
        <dbReference type="ARBA" id="ARBA00022679"/>
    </source>
</evidence>
<evidence type="ECO:0000256" key="10">
    <source>
        <dbReference type="ARBA" id="ARBA00048679"/>
    </source>
</evidence>
<dbReference type="GO" id="GO:0070525">
    <property type="term" value="P:tRNA threonylcarbamoyladenosine metabolic process"/>
    <property type="evidence" value="ECO:0007669"/>
    <property type="project" value="TreeGrafter"/>
</dbReference>
<dbReference type="NCBIfam" id="TIGR03724">
    <property type="entry name" value="arch_bud32"/>
    <property type="match status" value="1"/>
</dbReference>
<gene>
    <name evidence="12" type="ORF">TCLT_LOCUS7408</name>
</gene>
<evidence type="ECO:0000256" key="5">
    <source>
        <dbReference type="ARBA" id="ARBA00022694"/>
    </source>
</evidence>
<protein>
    <recommendedName>
        <fullName evidence="2">non-specific serine/threonine protein kinase</fullName>
        <ecNumber evidence="2">2.7.11.1</ecNumber>
    </recommendedName>
</protein>
<dbReference type="InterPro" id="IPR000719">
    <property type="entry name" value="Prot_kinase_dom"/>
</dbReference>
<dbReference type="Pfam" id="PF00069">
    <property type="entry name" value="Pkinase"/>
    <property type="match status" value="1"/>
</dbReference>